<feature type="transmembrane region" description="Helical" evidence="7">
    <location>
        <begin position="20"/>
        <end position="43"/>
    </location>
</feature>
<protein>
    <submittedName>
        <fullName evidence="9">GlpG protein</fullName>
    </submittedName>
</protein>
<dbReference type="STRING" id="1480694.DC28_08755"/>
<sequence>MTGNTIPLYKRPFRFEFRNITLLLIGLNVAVFVIHQFLLRLNIFQDLMGYLAMNPILVTQRGFIWQPFTYMFAHANITHLLFNMLGLFFFGTQLERTLGTWEFLTFYLITGLLAGLLSLVIFLVTGAYGVFLLGASGAVFAVLLGFAVYYPDARIFVFGIFPIRSPVLVIGYTVIELFSQLSNPGSGVAHLTHLAGFAFAYLYLLLRLNRNAFRIWFGQR</sequence>
<comment type="similarity">
    <text evidence="2">Belongs to the peptidase S54 family.</text>
</comment>
<keyword evidence="4" id="KW-0378">Hydrolase</keyword>
<evidence type="ECO:0000256" key="5">
    <source>
        <dbReference type="ARBA" id="ARBA00022989"/>
    </source>
</evidence>
<evidence type="ECO:0000256" key="6">
    <source>
        <dbReference type="ARBA" id="ARBA00023136"/>
    </source>
</evidence>
<dbReference type="GO" id="GO:0004252">
    <property type="term" value="F:serine-type endopeptidase activity"/>
    <property type="evidence" value="ECO:0007669"/>
    <property type="project" value="InterPro"/>
</dbReference>
<evidence type="ECO:0000256" key="2">
    <source>
        <dbReference type="ARBA" id="ARBA00009045"/>
    </source>
</evidence>
<evidence type="ECO:0000256" key="1">
    <source>
        <dbReference type="ARBA" id="ARBA00004141"/>
    </source>
</evidence>
<dbReference type="OrthoDB" id="9813074at2"/>
<dbReference type="Proteomes" id="UP000029692">
    <property type="component" value="Unassembled WGS sequence"/>
</dbReference>
<dbReference type="SUPFAM" id="SSF144091">
    <property type="entry name" value="Rhomboid-like"/>
    <property type="match status" value="1"/>
</dbReference>
<comment type="subcellular location">
    <subcellularLocation>
        <location evidence="1">Membrane</location>
        <topology evidence="1">Multi-pass membrane protein</topology>
    </subcellularLocation>
</comment>
<evidence type="ECO:0000313" key="9">
    <source>
        <dbReference type="EMBL" id="KGE71896.1"/>
    </source>
</evidence>
<feature type="transmembrane region" description="Helical" evidence="7">
    <location>
        <begin position="130"/>
        <end position="150"/>
    </location>
</feature>
<dbReference type="InterPro" id="IPR050925">
    <property type="entry name" value="Rhomboid_protease_S54"/>
</dbReference>
<proteinExistence type="inferred from homology"/>
<feature type="transmembrane region" description="Helical" evidence="7">
    <location>
        <begin position="187"/>
        <end position="206"/>
    </location>
</feature>
<keyword evidence="10" id="KW-1185">Reference proteome</keyword>
<dbReference type="EMBL" id="JNUP01000064">
    <property type="protein sequence ID" value="KGE71896.1"/>
    <property type="molecule type" value="Genomic_DNA"/>
</dbReference>
<dbReference type="Gene3D" id="1.20.1540.10">
    <property type="entry name" value="Rhomboid-like"/>
    <property type="match status" value="1"/>
</dbReference>
<evidence type="ECO:0000313" key="10">
    <source>
        <dbReference type="Proteomes" id="UP000029692"/>
    </source>
</evidence>
<evidence type="ECO:0000256" key="3">
    <source>
        <dbReference type="ARBA" id="ARBA00022692"/>
    </source>
</evidence>
<name>A0A098QWH4_9SPIO</name>
<dbReference type="GO" id="GO:0016020">
    <property type="term" value="C:membrane"/>
    <property type="evidence" value="ECO:0007669"/>
    <property type="project" value="UniProtKB-SubCell"/>
</dbReference>
<keyword evidence="3 7" id="KW-0812">Transmembrane</keyword>
<gene>
    <name evidence="9" type="ORF">DC28_08755</name>
</gene>
<evidence type="ECO:0000259" key="8">
    <source>
        <dbReference type="Pfam" id="PF01694"/>
    </source>
</evidence>
<feature type="domain" description="Peptidase S54 rhomboid" evidence="8">
    <location>
        <begin position="64"/>
        <end position="208"/>
    </location>
</feature>
<keyword evidence="6 7" id="KW-0472">Membrane</keyword>
<dbReference type="eggNOG" id="COG0705">
    <property type="taxonomic scope" value="Bacteria"/>
</dbReference>
<keyword evidence="5 7" id="KW-1133">Transmembrane helix</keyword>
<feature type="transmembrane region" description="Helical" evidence="7">
    <location>
        <begin position="155"/>
        <end position="175"/>
    </location>
</feature>
<dbReference type="InterPro" id="IPR035952">
    <property type="entry name" value="Rhomboid-like_sf"/>
</dbReference>
<dbReference type="PANTHER" id="PTHR43731">
    <property type="entry name" value="RHOMBOID PROTEASE"/>
    <property type="match status" value="1"/>
</dbReference>
<dbReference type="PANTHER" id="PTHR43731:SF14">
    <property type="entry name" value="PRESENILIN-ASSOCIATED RHOMBOID-LIKE PROTEIN, MITOCHONDRIAL"/>
    <property type="match status" value="1"/>
</dbReference>
<feature type="transmembrane region" description="Helical" evidence="7">
    <location>
        <begin position="63"/>
        <end position="91"/>
    </location>
</feature>
<accession>A0A098QWH4</accession>
<dbReference type="RefSeq" id="WP_037547745.1">
    <property type="nucleotide sequence ID" value="NZ_JNUP01000064.1"/>
</dbReference>
<dbReference type="Pfam" id="PF01694">
    <property type="entry name" value="Rhomboid"/>
    <property type="match status" value="1"/>
</dbReference>
<reference evidence="9 10" key="1">
    <citation type="submission" date="2014-05" db="EMBL/GenBank/DDBJ databases">
        <title>De novo Genome Sequence of Spirocheata sp.</title>
        <authorList>
            <person name="Shivani Y."/>
            <person name="Subhash Y."/>
            <person name="Tushar L."/>
            <person name="Sasikala C."/>
            <person name="Ramana C.V."/>
        </authorList>
    </citation>
    <scope>NUCLEOTIDE SEQUENCE [LARGE SCALE GENOMIC DNA]</scope>
    <source>
        <strain evidence="9 10">JC230</strain>
    </source>
</reference>
<feature type="transmembrane region" description="Helical" evidence="7">
    <location>
        <begin position="103"/>
        <end position="124"/>
    </location>
</feature>
<evidence type="ECO:0000256" key="7">
    <source>
        <dbReference type="SAM" id="Phobius"/>
    </source>
</evidence>
<evidence type="ECO:0000256" key="4">
    <source>
        <dbReference type="ARBA" id="ARBA00022801"/>
    </source>
</evidence>
<dbReference type="AlphaFoldDB" id="A0A098QWH4"/>
<organism evidence="9 10">
    <name type="scientific">Spirochaeta lutea</name>
    <dbReference type="NCBI Taxonomy" id="1480694"/>
    <lineage>
        <taxon>Bacteria</taxon>
        <taxon>Pseudomonadati</taxon>
        <taxon>Spirochaetota</taxon>
        <taxon>Spirochaetia</taxon>
        <taxon>Spirochaetales</taxon>
        <taxon>Spirochaetaceae</taxon>
        <taxon>Spirochaeta</taxon>
    </lineage>
</organism>
<comment type="caution">
    <text evidence="9">The sequence shown here is derived from an EMBL/GenBank/DDBJ whole genome shotgun (WGS) entry which is preliminary data.</text>
</comment>
<dbReference type="InterPro" id="IPR022764">
    <property type="entry name" value="Peptidase_S54_rhomboid_dom"/>
</dbReference>